<reference evidence="1 2" key="1">
    <citation type="submission" date="2019-04" db="EMBL/GenBank/DDBJ databases">
        <title>Genome of a novel bacterium Candidatus Jettenia ecosi reconstructed from metagenome of an anammox bioreactor.</title>
        <authorList>
            <person name="Mardanov A.V."/>
            <person name="Beletsky A.V."/>
            <person name="Ravin N.V."/>
            <person name="Botchkova E.A."/>
            <person name="Litti Y.V."/>
            <person name="Nozhevnikova A.N."/>
        </authorList>
    </citation>
    <scope>NUCLEOTIDE SEQUENCE [LARGE SCALE GENOMIC DNA]</scope>
    <source>
        <strain evidence="1">J2</strain>
    </source>
</reference>
<sequence>MHAAPATPEDIAVSFPLPESAILPSPRVHGVGIFDLY</sequence>
<gene>
    <name evidence="1" type="ORF">JETT_3835</name>
</gene>
<evidence type="ECO:0000313" key="1">
    <source>
        <dbReference type="EMBL" id="TLD39904.1"/>
    </source>
</evidence>
<dbReference type="AlphaFoldDB" id="A0A533Q5T4"/>
<protein>
    <submittedName>
        <fullName evidence="1">Uncharacterized protein</fullName>
    </submittedName>
</protein>
<organism evidence="1 2">
    <name type="scientific">Candidatus Jettenia ecosi</name>
    <dbReference type="NCBI Taxonomy" id="2494326"/>
    <lineage>
        <taxon>Bacteria</taxon>
        <taxon>Pseudomonadati</taxon>
        <taxon>Planctomycetota</taxon>
        <taxon>Candidatus Brocadiia</taxon>
        <taxon>Candidatus Brocadiales</taxon>
        <taxon>Candidatus Brocadiaceae</taxon>
        <taxon>Candidatus Jettenia</taxon>
    </lineage>
</organism>
<accession>A0A533Q5T4</accession>
<dbReference type="Proteomes" id="UP000319783">
    <property type="component" value="Unassembled WGS sequence"/>
</dbReference>
<comment type="caution">
    <text evidence="1">The sequence shown here is derived from an EMBL/GenBank/DDBJ whole genome shotgun (WGS) entry which is preliminary data.</text>
</comment>
<dbReference type="EMBL" id="SULG01000168">
    <property type="protein sequence ID" value="TLD39904.1"/>
    <property type="molecule type" value="Genomic_DNA"/>
</dbReference>
<evidence type="ECO:0000313" key="2">
    <source>
        <dbReference type="Proteomes" id="UP000319783"/>
    </source>
</evidence>
<name>A0A533Q5T4_9BACT</name>
<proteinExistence type="predicted"/>